<protein>
    <recommendedName>
        <fullName evidence="4">DUF1496 domain-containing protein</fullName>
    </recommendedName>
</protein>
<dbReference type="EMBL" id="UGTW01000001">
    <property type="protein sequence ID" value="SUC15623.1"/>
    <property type="molecule type" value="Genomic_DNA"/>
</dbReference>
<evidence type="ECO:0000313" key="3">
    <source>
        <dbReference type="Proteomes" id="UP000254331"/>
    </source>
</evidence>
<dbReference type="Proteomes" id="UP000254331">
    <property type="component" value="Unassembled WGS sequence"/>
</dbReference>
<dbReference type="AlphaFoldDB" id="A0A379F8H1"/>
<keyword evidence="1" id="KW-0732">Signal</keyword>
<dbReference type="OrthoDB" id="6960372at2"/>
<accession>A0A379F8H1</accession>
<proteinExistence type="predicted"/>
<evidence type="ECO:0000256" key="1">
    <source>
        <dbReference type="SAM" id="SignalP"/>
    </source>
</evidence>
<reference evidence="2 3" key="1">
    <citation type="submission" date="2018-06" db="EMBL/GenBank/DDBJ databases">
        <authorList>
            <consortium name="Pathogen Informatics"/>
            <person name="Doyle S."/>
        </authorList>
    </citation>
    <scope>NUCLEOTIDE SEQUENCE [LARGE SCALE GENOMIC DNA]</scope>
    <source>
        <strain evidence="2 3">NCTC10376</strain>
    </source>
</reference>
<evidence type="ECO:0000313" key="2">
    <source>
        <dbReference type="EMBL" id="SUC15623.1"/>
    </source>
</evidence>
<dbReference type="GeneID" id="93395780"/>
<evidence type="ECO:0008006" key="4">
    <source>
        <dbReference type="Google" id="ProtNLM"/>
    </source>
</evidence>
<name>A0A379F8H1_PROVU</name>
<feature type="chain" id="PRO_5017028429" description="DUF1496 domain-containing protein" evidence="1">
    <location>
        <begin position="23"/>
        <end position="130"/>
    </location>
</feature>
<dbReference type="RefSeq" id="WP_036939229.1">
    <property type="nucleotide sequence ID" value="NZ_CABMNT010000006.1"/>
</dbReference>
<gene>
    <name evidence="2" type="ORF">NCTC10376_01474</name>
</gene>
<organism evidence="2 3">
    <name type="scientific">Proteus vulgaris</name>
    <dbReference type="NCBI Taxonomy" id="585"/>
    <lineage>
        <taxon>Bacteria</taxon>
        <taxon>Pseudomonadati</taxon>
        <taxon>Pseudomonadota</taxon>
        <taxon>Gammaproteobacteria</taxon>
        <taxon>Enterobacterales</taxon>
        <taxon>Morganellaceae</taxon>
        <taxon>Proteus</taxon>
    </lineage>
</organism>
<sequence length="130" mass="14291">MNKKLKLTLGLSLSLLAINAYAVTWDELETVKTSEGFSPFEGCNESISCELLAEEGRYSVVQTQLGRDCESGGIWVVNAKNKQAVFMPKMTNCDFDIEKNAVVIYPQQGYANIYQGSTNATPSISEVELP</sequence>
<feature type="signal peptide" evidence="1">
    <location>
        <begin position="1"/>
        <end position="22"/>
    </location>
</feature>